<evidence type="ECO:0000256" key="7">
    <source>
        <dbReference type="SAM" id="MobiDB-lite"/>
    </source>
</evidence>
<gene>
    <name evidence="8" type="ORF">ACFQMG_33890</name>
</gene>
<evidence type="ECO:0000256" key="3">
    <source>
        <dbReference type="ARBA" id="ARBA00022692"/>
    </source>
</evidence>
<comment type="subcellular location">
    <subcellularLocation>
        <location evidence="6">Cell membrane</location>
        <topology evidence="6">Multi-pass membrane protein</topology>
    </subcellularLocation>
    <subcellularLocation>
        <location evidence="1">Membrane</location>
        <topology evidence="1">Multi-pass membrane protein</topology>
    </subcellularLocation>
</comment>
<dbReference type="Pfam" id="PF01925">
    <property type="entry name" value="TauE"/>
    <property type="match status" value="1"/>
</dbReference>
<dbReference type="PANTHER" id="PTHR43701:SF2">
    <property type="entry name" value="MEMBRANE TRANSPORTER PROTEIN YJNA-RELATED"/>
    <property type="match status" value="1"/>
</dbReference>
<keyword evidence="3 6" id="KW-0812">Transmembrane</keyword>
<feature type="transmembrane region" description="Helical" evidence="6">
    <location>
        <begin position="198"/>
        <end position="216"/>
    </location>
</feature>
<dbReference type="PANTHER" id="PTHR43701">
    <property type="entry name" value="MEMBRANE TRANSPORTER PROTEIN MJ0441-RELATED"/>
    <property type="match status" value="1"/>
</dbReference>
<keyword evidence="5 6" id="KW-0472">Membrane</keyword>
<keyword evidence="6" id="KW-1003">Cell membrane</keyword>
<feature type="transmembrane region" description="Helical" evidence="6">
    <location>
        <begin position="73"/>
        <end position="91"/>
    </location>
</feature>
<organism evidence="8 9">
    <name type="scientific">Kitasatospora paranensis</name>
    <dbReference type="NCBI Taxonomy" id="258053"/>
    <lineage>
        <taxon>Bacteria</taxon>
        <taxon>Bacillati</taxon>
        <taxon>Actinomycetota</taxon>
        <taxon>Actinomycetes</taxon>
        <taxon>Kitasatosporales</taxon>
        <taxon>Streptomycetaceae</taxon>
        <taxon>Kitasatospora</taxon>
    </lineage>
</organism>
<accession>A0ABW2G506</accession>
<dbReference type="InterPro" id="IPR051598">
    <property type="entry name" value="TSUP/Inactive_protease-like"/>
</dbReference>
<evidence type="ECO:0000256" key="6">
    <source>
        <dbReference type="RuleBase" id="RU363041"/>
    </source>
</evidence>
<comment type="similarity">
    <text evidence="2 6">Belongs to the 4-toluene sulfonate uptake permease (TSUP) (TC 2.A.102) family.</text>
</comment>
<protein>
    <recommendedName>
        <fullName evidence="6">Probable membrane transporter protein</fullName>
    </recommendedName>
</protein>
<evidence type="ECO:0000256" key="1">
    <source>
        <dbReference type="ARBA" id="ARBA00004141"/>
    </source>
</evidence>
<dbReference type="InterPro" id="IPR002781">
    <property type="entry name" value="TM_pro_TauE-like"/>
</dbReference>
<evidence type="ECO:0000256" key="5">
    <source>
        <dbReference type="ARBA" id="ARBA00023136"/>
    </source>
</evidence>
<reference evidence="9" key="1">
    <citation type="journal article" date="2019" name="Int. J. Syst. Evol. Microbiol.">
        <title>The Global Catalogue of Microorganisms (GCM) 10K type strain sequencing project: providing services to taxonomists for standard genome sequencing and annotation.</title>
        <authorList>
            <consortium name="The Broad Institute Genomics Platform"/>
            <consortium name="The Broad Institute Genome Sequencing Center for Infectious Disease"/>
            <person name="Wu L."/>
            <person name="Ma J."/>
        </authorList>
    </citation>
    <scope>NUCLEOTIDE SEQUENCE [LARGE SCALE GENOMIC DNA]</scope>
    <source>
        <strain evidence="9">CGMCC 1.12859</strain>
    </source>
</reference>
<name>A0ABW2G506_9ACTN</name>
<feature type="transmembrane region" description="Helical" evidence="6">
    <location>
        <begin position="97"/>
        <end position="116"/>
    </location>
</feature>
<evidence type="ECO:0000313" key="8">
    <source>
        <dbReference type="EMBL" id="MFC7184554.1"/>
    </source>
</evidence>
<comment type="caution">
    <text evidence="8">The sequence shown here is derived from an EMBL/GenBank/DDBJ whole genome shotgun (WGS) entry which is preliminary data.</text>
</comment>
<evidence type="ECO:0000313" key="9">
    <source>
        <dbReference type="Proteomes" id="UP001596435"/>
    </source>
</evidence>
<sequence length="276" mass="26306">MIALVLALVAGAVVGLALGGLGGGGSMLAVPALIYLLGFSAGQATTAALLIVAATSLSALLTHARAGRVRWRTGLLFAAAGLPAAAAAGALSSAIPGAVLTAAFAVLAAFAARRMLAGSRPARGVRPAPEPSADGPDHATPAPATPAVAPAGAGRAGAGRAAATGAGLGTVTGLLGVGGGFLAVPALVAVLAVPMAEAVGTSLLVISANALAALVPRIGGAGTLDWAVVAPFTAAAVLGAWDGKRLADRLSGPALQRIFAVALLAVAALMLVDALR</sequence>
<feature type="compositionally biased region" description="Low complexity" evidence="7">
    <location>
        <begin position="139"/>
        <end position="153"/>
    </location>
</feature>
<feature type="transmembrane region" description="Helical" evidence="6">
    <location>
        <begin position="35"/>
        <end position="61"/>
    </location>
</feature>
<keyword evidence="9" id="KW-1185">Reference proteome</keyword>
<evidence type="ECO:0000256" key="4">
    <source>
        <dbReference type="ARBA" id="ARBA00022989"/>
    </source>
</evidence>
<evidence type="ECO:0000256" key="2">
    <source>
        <dbReference type="ARBA" id="ARBA00009142"/>
    </source>
</evidence>
<dbReference type="Proteomes" id="UP001596435">
    <property type="component" value="Unassembled WGS sequence"/>
</dbReference>
<feature type="transmembrane region" description="Helical" evidence="6">
    <location>
        <begin position="223"/>
        <end position="242"/>
    </location>
</feature>
<feature type="region of interest" description="Disordered" evidence="7">
    <location>
        <begin position="121"/>
        <end position="153"/>
    </location>
</feature>
<feature type="transmembrane region" description="Helical" evidence="6">
    <location>
        <begin position="165"/>
        <end position="192"/>
    </location>
</feature>
<feature type="transmembrane region" description="Helical" evidence="6">
    <location>
        <begin position="254"/>
        <end position="275"/>
    </location>
</feature>
<dbReference type="RefSeq" id="WP_345709560.1">
    <property type="nucleotide sequence ID" value="NZ_BAABKV010000001.1"/>
</dbReference>
<keyword evidence="4 6" id="KW-1133">Transmembrane helix</keyword>
<dbReference type="EMBL" id="JBHTAJ010000107">
    <property type="protein sequence ID" value="MFC7184554.1"/>
    <property type="molecule type" value="Genomic_DNA"/>
</dbReference>
<proteinExistence type="inferred from homology"/>